<name>A0AAD2FKL3_9STRA</name>
<proteinExistence type="predicted"/>
<dbReference type="AlphaFoldDB" id="A0AAD2FKL3"/>
<sequence>MKEDAIKAFSKATNILKTVLGTGHVRTMELMATLQLLKREQNAKALNVQAMAMKVQGDSEKAMQLFQKSLLIYNEMLNAPHPYVAAVHTNMSAPVFIEMISIL</sequence>
<evidence type="ECO:0000313" key="2">
    <source>
        <dbReference type="Proteomes" id="UP001295423"/>
    </source>
</evidence>
<accession>A0AAD2FKL3</accession>
<keyword evidence="2" id="KW-1185">Reference proteome</keyword>
<gene>
    <name evidence="1" type="ORF">CYCCA115_LOCUS10566</name>
</gene>
<evidence type="ECO:0008006" key="3">
    <source>
        <dbReference type="Google" id="ProtNLM"/>
    </source>
</evidence>
<reference evidence="1" key="1">
    <citation type="submission" date="2023-08" db="EMBL/GenBank/DDBJ databases">
        <authorList>
            <person name="Audoor S."/>
            <person name="Bilcke G."/>
        </authorList>
    </citation>
    <scope>NUCLEOTIDE SEQUENCE</scope>
</reference>
<dbReference type="Gene3D" id="1.25.40.10">
    <property type="entry name" value="Tetratricopeptide repeat domain"/>
    <property type="match status" value="1"/>
</dbReference>
<protein>
    <recommendedName>
        <fullName evidence="3">Kinesin light chain</fullName>
    </recommendedName>
</protein>
<comment type="caution">
    <text evidence="1">The sequence shown here is derived from an EMBL/GenBank/DDBJ whole genome shotgun (WGS) entry which is preliminary data.</text>
</comment>
<evidence type="ECO:0000313" key="1">
    <source>
        <dbReference type="EMBL" id="CAJ1946423.1"/>
    </source>
</evidence>
<dbReference type="SUPFAM" id="SSF48452">
    <property type="entry name" value="TPR-like"/>
    <property type="match status" value="1"/>
</dbReference>
<dbReference type="EMBL" id="CAKOGP040001668">
    <property type="protein sequence ID" value="CAJ1946423.1"/>
    <property type="molecule type" value="Genomic_DNA"/>
</dbReference>
<dbReference type="InterPro" id="IPR011990">
    <property type="entry name" value="TPR-like_helical_dom_sf"/>
</dbReference>
<organism evidence="1 2">
    <name type="scientific">Cylindrotheca closterium</name>
    <dbReference type="NCBI Taxonomy" id="2856"/>
    <lineage>
        <taxon>Eukaryota</taxon>
        <taxon>Sar</taxon>
        <taxon>Stramenopiles</taxon>
        <taxon>Ochrophyta</taxon>
        <taxon>Bacillariophyta</taxon>
        <taxon>Bacillariophyceae</taxon>
        <taxon>Bacillariophycidae</taxon>
        <taxon>Bacillariales</taxon>
        <taxon>Bacillariaceae</taxon>
        <taxon>Cylindrotheca</taxon>
    </lineage>
</organism>
<dbReference type="Proteomes" id="UP001295423">
    <property type="component" value="Unassembled WGS sequence"/>
</dbReference>